<dbReference type="Proteomes" id="UP000479190">
    <property type="component" value="Unassembled WGS sequence"/>
</dbReference>
<evidence type="ECO:0000256" key="2">
    <source>
        <dbReference type="ARBA" id="ARBA00023043"/>
    </source>
</evidence>
<dbReference type="SUPFAM" id="SSF48403">
    <property type="entry name" value="Ankyrin repeat"/>
    <property type="match status" value="1"/>
</dbReference>
<keyword evidence="2 3" id="KW-0040">ANK repeat</keyword>
<gene>
    <name evidence="5" type="ORF">TBRA_LOCUS10104</name>
</gene>
<dbReference type="PANTHER" id="PTHR24171">
    <property type="entry name" value="ANKYRIN REPEAT DOMAIN-CONTAINING PROTEIN 39-RELATED"/>
    <property type="match status" value="1"/>
</dbReference>
<protein>
    <submittedName>
        <fullName evidence="5">Uncharacterized protein</fullName>
    </submittedName>
</protein>
<evidence type="ECO:0000256" key="4">
    <source>
        <dbReference type="SAM" id="MobiDB-lite"/>
    </source>
</evidence>
<dbReference type="AlphaFoldDB" id="A0A6H5INM3"/>
<dbReference type="PROSITE" id="PS50088">
    <property type="entry name" value="ANK_REPEAT"/>
    <property type="match status" value="1"/>
</dbReference>
<dbReference type="Gene3D" id="1.25.40.20">
    <property type="entry name" value="Ankyrin repeat-containing domain"/>
    <property type="match status" value="1"/>
</dbReference>
<dbReference type="SMART" id="SM00248">
    <property type="entry name" value="ANK"/>
    <property type="match status" value="2"/>
</dbReference>
<evidence type="ECO:0000313" key="6">
    <source>
        <dbReference type="Proteomes" id="UP000479190"/>
    </source>
</evidence>
<dbReference type="EMBL" id="CADCXV010000905">
    <property type="protein sequence ID" value="CAB0038318.1"/>
    <property type="molecule type" value="Genomic_DNA"/>
</dbReference>
<dbReference type="InterPro" id="IPR002110">
    <property type="entry name" value="Ankyrin_rpt"/>
</dbReference>
<name>A0A6H5INM3_9HYME</name>
<keyword evidence="1" id="KW-0677">Repeat</keyword>
<feature type="repeat" description="ANK" evidence="3">
    <location>
        <begin position="392"/>
        <end position="424"/>
    </location>
</feature>
<reference evidence="5 6" key="1">
    <citation type="submission" date="2020-02" db="EMBL/GenBank/DDBJ databases">
        <authorList>
            <person name="Ferguson B K."/>
        </authorList>
    </citation>
    <scope>NUCLEOTIDE SEQUENCE [LARGE SCALE GENOMIC DNA]</scope>
</reference>
<evidence type="ECO:0000313" key="5">
    <source>
        <dbReference type="EMBL" id="CAB0038318.1"/>
    </source>
</evidence>
<evidence type="ECO:0000256" key="1">
    <source>
        <dbReference type="ARBA" id="ARBA00022737"/>
    </source>
</evidence>
<keyword evidence="6" id="KW-1185">Reference proteome</keyword>
<feature type="region of interest" description="Disordered" evidence="4">
    <location>
        <begin position="238"/>
        <end position="308"/>
    </location>
</feature>
<accession>A0A6H5INM3</accession>
<dbReference type="InterPro" id="IPR036770">
    <property type="entry name" value="Ankyrin_rpt-contain_sf"/>
</dbReference>
<dbReference type="OrthoDB" id="10258888at2759"/>
<evidence type="ECO:0000256" key="3">
    <source>
        <dbReference type="PROSITE-ProRule" id="PRU00023"/>
    </source>
</evidence>
<dbReference type="Pfam" id="PF12796">
    <property type="entry name" value="Ank_2"/>
    <property type="match status" value="1"/>
</dbReference>
<feature type="compositionally biased region" description="Polar residues" evidence="4">
    <location>
        <begin position="295"/>
        <end position="304"/>
    </location>
</feature>
<sequence>MLAYQYDFSGHALLVYGKEESIEALDDVEEHLEQEHEHVGDHENSVFRQKINYYSSFDKSKNCNGNDDCPIDKVNCHDRRIILRKIYFQISRTRYLHERRFTWLGIIYGYDIVRAAAAVAATARGAPITHDTNNLYILEKTRLAMRKQFSVRAVGGPPASPSEKRLARIFNDYYHCNQYFGHDCNRAIDAYTMRRFRRGLRRRPGRLRHRSSLRGNFITQLLVVAKARLPIEGMDARAPPIIGSTRSTTQEQRYQQKSGAGGKTTSLDEGVTLPPLPTQPRSSGQRTKFAPVPNWRSTGGSAANSVPPGIVKQQDLQRRRPYKVLALGATPLMHACQQADRGRVLRLLRDQEETIGYRDRALRSALHYCMDAGTGGAVAQAAPELVNAPDAEGHTALHLAVIAGDAQLVAVLLAHGADVDAKDLEGHSVLHWATDIHTGRVRPRSLHDMLRAATTTITSAPLITRGVAV</sequence>
<proteinExistence type="predicted"/>
<organism evidence="5 6">
    <name type="scientific">Trichogramma brassicae</name>
    <dbReference type="NCBI Taxonomy" id="86971"/>
    <lineage>
        <taxon>Eukaryota</taxon>
        <taxon>Metazoa</taxon>
        <taxon>Ecdysozoa</taxon>
        <taxon>Arthropoda</taxon>
        <taxon>Hexapoda</taxon>
        <taxon>Insecta</taxon>
        <taxon>Pterygota</taxon>
        <taxon>Neoptera</taxon>
        <taxon>Endopterygota</taxon>
        <taxon>Hymenoptera</taxon>
        <taxon>Apocrita</taxon>
        <taxon>Proctotrupomorpha</taxon>
        <taxon>Chalcidoidea</taxon>
        <taxon>Trichogrammatidae</taxon>
        <taxon>Trichogramma</taxon>
    </lineage>
</organism>
<feature type="compositionally biased region" description="Polar residues" evidence="4">
    <location>
        <begin position="244"/>
        <end position="267"/>
    </location>
</feature>
<dbReference type="PROSITE" id="PS50297">
    <property type="entry name" value="ANK_REP_REGION"/>
    <property type="match status" value="1"/>
</dbReference>